<gene>
    <name evidence="1" type="ORF">PoB_003920600</name>
</gene>
<name>A0AAV4ANG0_9GAST</name>
<dbReference type="EMBL" id="BLXT01004451">
    <property type="protein sequence ID" value="GFO12701.1"/>
    <property type="molecule type" value="Genomic_DNA"/>
</dbReference>
<keyword evidence="2" id="KW-1185">Reference proteome</keyword>
<protein>
    <submittedName>
        <fullName evidence="1">Uncharacterized protein</fullName>
    </submittedName>
</protein>
<evidence type="ECO:0000313" key="1">
    <source>
        <dbReference type="EMBL" id="GFO12701.1"/>
    </source>
</evidence>
<comment type="caution">
    <text evidence="1">The sequence shown here is derived from an EMBL/GenBank/DDBJ whole genome shotgun (WGS) entry which is preliminary data.</text>
</comment>
<organism evidence="1 2">
    <name type="scientific">Plakobranchus ocellatus</name>
    <dbReference type="NCBI Taxonomy" id="259542"/>
    <lineage>
        <taxon>Eukaryota</taxon>
        <taxon>Metazoa</taxon>
        <taxon>Spiralia</taxon>
        <taxon>Lophotrochozoa</taxon>
        <taxon>Mollusca</taxon>
        <taxon>Gastropoda</taxon>
        <taxon>Heterobranchia</taxon>
        <taxon>Euthyneura</taxon>
        <taxon>Panpulmonata</taxon>
        <taxon>Sacoglossa</taxon>
        <taxon>Placobranchoidea</taxon>
        <taxon>Plakobranchidae</taxon>
        <taxon>Plakobranchus</taxon>
    </lineage>
</organism>
<evidence type="ECO:0000313" key="2">
    <source>
        <dbReference type="Proteomes" id="UP000735302"/>
    </source>
</evidence>
<dbReference type="Proteomes" id="UP000735302">
    <property type="component" value="Unassembled WGS sequence"/>
</dbReference>
<dbReference type="AlphaFoldDB" id="A0AAV4ANG0"/>
<accession>A0AAV4ANG0</accession>
<sequence>MRFGHGPIQHLTAREFKLCFQHNPPGDNNCQVSVKFLSVTTSAAVREMMLCVGDIGTDKAVVELAADVFTSGEISLLSCISTCIPQQATSVSLGPSGTWTG</sequence>
<proteinExistence type="predicted"/>
<reference evidence="1 2" key="1">
    <citation type="journal article" date="2021" name="Elife">
        <title>Chloroplast acquisition without the gene transfer in kleptoplastic sea slugs, Plakobranchus ocellatus.</title>
        <authorList>
            <person name="Maeda T."/>
            <person name="Takahashi S."/>
            <person name="Yoshida T."/>
            <person name="Shimamura S."/>
            <person name="Takaki Y."/>
            <person name="Nagai Y."/>
            <person name="Toyoda A."/>
            <person name="Suzuki Y."/>
            <person name="Arimoto A."/>
            <person name="Ishii H."/>
            <person name="Satoh N."/>
            <person name="Nishiyama T."/>
            <person name="Hasebe M."/>
            <person name="Maruyama T."/>
            <person name="Minagawa J."/>
            <person name="Obokata J."/>
            <person name="Shigenobu S."/>
        </authorList>
    </citation>
    <scope>NUCLEOTIDE SEQUENCE [LARGE SCALE GENOMIC DNA]</scope>
</reference>